<name>A0A8X6G7A1_TRICU</name>
<accession>A0A8X6G7A1</accession>
<proteinExistence type="predicted"/>
<dbReference type="OrthoDB" id="6433911at2759"/>
<keyword evidence="3" id="KW-1185">Reference proteome</keyword>
<gene>
    <name evidence="2" type="ORF">TNCT_109221</name>
</gene>
<evidence type="ECO:0000313" key="3">
    <source>
        <dbReference type="Proteomes" id="UP000887116"/>
    </source>
</evidence>
<feature type="compositionally biased region" description="Polar residues" evidence="1">
    <location>
        <begin position="457"/>
        <end position="466"/>
    </location>
</feature>
<reference evidence="2" key="1">
    <citation type="submission" date="2020-07" db="EMBL/GenBank/DDBJ databases">
        <title>Multicomponent nature underlies the extraordinary mechanical properties of spider dragline silk.</title>
        <authorList>
            <person name="Kono N."/>
            <person name="Nakamura H."/>
            <person name="Mori M."/>
            <person name="Yoshida Y."/>
            <person name="Ohtoshi R."/>
            <person name="Malay A.D."/>
            <person name="Moran D.A.P."/>
            <person name="Tomita M."/>
            <person name="Numata K."/>
            <person name="Arakawa K."/>
        </authorList>
    </citation>
    <scope>NUCLEOTIDE SEQUENCE</scope>
</reference>
<feature type="compositionally biased region" description="Polar residues" evidence="1">
    <location>
        <begin position="431"/>
        <end position="444"/>
    </location>
</feature>
<comment type="caution">
    <text evidence="2">The sequence shown here is derived from an EMBL/GenBank/DDBJ whole genome shotgun (WGS) entry which is preliminary data.</text>
</comment>
<organism evidence="2 3">
    <name type="scientific">Trichonephila clavata</name>
    <name type="common">Joro spider</name>
    <name type="synonym">Nephila clavata</name>
    <dbReference type="NCBI Taxonomy" id="2740835"/>
    <lineage>
        <taxon>Eukaryota</taxon>
        <taxon>Metazoa</taxon>
        <taxon>Ecdysozoa</taxon>
        <taxon>Arthropoda</taxon>
        <taxon>Chelicerata</taxon>
        <taxon>Arachnida</taxon>
        <taxon>Araneae</taxon>
        <taxon>Araneomorphae</taxon>
        <taxon>Entelegynae</taxon>
        <taxon>Araneoidea</taxon>
        <taxon>Nephilidae</taxon>
        <taxon>Trichonephila</taxon>
    </lineage>
</organism>
<dbReference type="AlphaFoldDB" id="A0A8X6G7A1"/>
<dbReference type="EMBL" id="BMAO01024708">
    <property type="protein sequence ID" value="GFQ97163.1"/>
    <property type="molecule type" value="Genomic_DNA"/>
</dbReference>
<feature type="region of interest" description="Disordered" evidence="1">
    <location>
        <begin position="429"/>
        <end position="468"/>
    </location>
</feature>
<evidence type="ECO:0000313" key="2">
    <source>
        <dbReference type="EMBL" id="GFQ97163.1"/>
    </source>
</evidence>
<evidence type="ECO:0000256" key="1">
    <source>
        <dbReference type="SAM" id="MobiDB-lite"/>
    </source>
</evidence>
<protein>
    <submittedName>
        <fullName evidence="2">Uncharacterized protein</fullName>
    </submittedName>
</protein>
<sequence>MNTKAKVSPKIYPSLNKNTVEIEKISLSHPEISVCVSKVKSVLKTPDTIQKKKSLVWKEPVILSDKDLTNINIESIRNVKRSAVILSDDSSSSRNISTKEYLLKRQDSDKTPIKVIDISKQTECQSIKVLPNVSNSLKLISEKNTFDASAKVPPVSTKIIYVGNASQIPVIKQAIATSKCALNNSPEQILQNASKINEDHTSHMKHLSIKKVSYGKQSVQNNPTEVSGTEKIIVNLSEGRHVLGTEAKPNLMNFLASSSIQNKQSNNIEGNKQMIVLPIKSISEVTSHNLQLPSFQNSGIELRVTQCNTGKNVSLNSSSPLKIYSSKQISTLNRAVNTQPVKLIKVESSMSSSVNKPTFKDSKSFLPCSISSLKKDVTCSSTKETENECPPVNSSVVHMKSKSCLIYPLKKNPANGIKSNVIETNNSNSSIQITSPATNATSVNQKRKCNLPETENKSSVPKSNSSIKKKSLMPIEVASTKKDQGNSCKQRNKKSAIEIVSCAAEASVSSTTICPSNMNEIGFDKNNRCKTWSKNIHQPTQQKKQFVLANKVGNFVSLPKFTPGILLPKVVLKRLPDAITEACMKKGYIILRKLPQISVSSTIEDTEIGEKKNKALKRKLVKCSVSTNPKVQVRSTKCDELNDNKGASHTKAHGILNENVSKHAAFSEEQNASSLTKKDEMPIQSALPTFKKGVWPTNLKIIKISANEMEKLNCFKNLRATAPPTASKQQTLPIPILVNKDAEKKKTETKNEPKSASMHHNTPMKQVFEKKENRKSLSYFLNIIESDKQRKVEKDKMKKKEKILQKMLLKYEEKEEKKRWKYLQKRLIRCIEKNKNLLKRRTGMLMEIVTNSSKLKEHIHKLNCSENDDIRHLLSKLVKAIRDDSIVAISKSHKEVTKSQSIQGEKTVNKDQVPSFVNMSASEIQRNHKSHAKVGKRKKSLSKSTSINIFSSSASQDDVYRYDPESERSREDIISYSKLNESQEKVSPKKDISYKLRRRNPKKLHADDPFVDLSIITDEKFTIECICESRDCDGIHPEFLQFS</sequence>
<dbReference type="Proteomes" id="UP000887116">
    <property type="component" value="Unassembled WGS sequence"/>
</dbReference>